<evidence type="ECO:0000259" key="3">
    <source>
        <dbReference type="Pfam" id="PF01648"/>
    </source>
</evidence>
<evidence type="ECO:0000313" key="4">
    <source>
        <dbReference type="EMBL" id="QQT99646.1"/>
    </source>
</evidence>
<accession>A0A9Q6Z5E2</accession>
<dbReference type="Gene3D" id="3.90.470.20">
    <property type="entry name" value="4'-phosphopantetheinyl transferase domain"/>
    <property type="match status" value="2"/>
</dbReference>
<dbReference type="OrthoDB" id="1190494at2"/>
<evidence type="ECO:0000313" key="5">
    <source>
        <dbReference type="Proteomes" id="UP000596202"/>
    </source>
</evidence>
<keyword evidence="2" id="KW-0472">Membrane</keyword>
<sequence length="236" mass="27115">MLYKICLLPFSYLFQTNCIFAIHLVSIVILTFLVMAVVKEIIVDSGTLYVWHITESLEELRASLQLSSTSQERLTKMKSENHQKAFLAVRQVLRQVNIADVDLCYDTNGKPSLCTGKHISISHSFDYAIVAISKKNIGVDVELIRDKIIRLSGKFCNERELALAPVSLEDKKEYLTEIWSVKEALFKMCNSRSLSFAQDMDVDVKQKQAKISQGDFKINMHYQTFRIEHYVFVVSY</sequence>
<keyword evidence="2" id="KW-0812">Transmembrane</keyword>
<dbReference type="Proteomes" id="UP000596202">
    <property type="component" value="Chromosome"/>
</dbReference>
<dbReference type="InterPro" id="IPR037143">
    <property type="entry name" value="4-PPantetheinyl_Trfase_dom_sf"/>
</dbReference>
<proteinExistence type="predicted"/>
<name>A0A9Q6Z5E2_MYROD</name>
<evidence type="ECO:0000256" key="1">
    <source>
        <dbReference type="ARBA" id="ARBA00022679"/>
    </source>
</evidence>
<dbReference type="GO" id="GO:0000287">
    <property type="term" value="F:magnesium ion binding"/>
    <property type="evidence" value="ECO:0007669"/>
    <property type="project" value="InterPro"/>
</dbReference>
<dbReference type="InterPro" id="IPR008278">
    <property type="entry name" value="4-PPantetheinyl_Trfase_dom"/>
</dbReference>
<gene>
    <name evidence="4" type="ORF">I6I88_15925</name>
</gene>
<reference evidence="4 5" key="1">
    <citation type="submission" date="2021-01" db="EMBL/GenBank/DDBJ databases">
        <title>FDA dAtabase for Regulatory Grade micrObial Sequences (FDA-ARGOS): Supporting development and validation of Infectious Disease Dx tests.</title>
        <authorList>
            <person name="Sproer C."/>
            <person name="Gronow S."/>
            <person name="Severitt S."/>
            <person name="Schroder I."/>
            <person name="Tallon L."/>
            <person name="Sadzewicz L."/>
            <person name="Zhao X."/>
            <person name="Boylan J."/>
            <person name="Ott S."/>
            <person name="Bowen H."/>
            <person name="Vavikolanu K."/>
            <person name="Mehta A."/>
            <person name="Aluvathingal J."/>
            <person name="Nadendla S."/>
            <person name="Lowell S."/>
            <person name="Myers T."/>
            <person name="Yan Y."/>
            <person name="Sichtig H."/>
        </authorList>
    </citation>
    <scope>NUCLEOTIDE SEQUENCE [LARGE SCALE GENOMIC DNA]</scope>
    <source>
        <strain evidence="4 5">FDAARGOS_1131</strain>
    </source>
</reference>
<keyword evidence="1 4" id="KW-0808">Transferase</keyword>
<keyword evidence="2" id="KW-1133">Transmembrane helix</keyword>
<feature type="transmembrane region" description="Helical" evidence="2">
    <location>
        <begin position="12"/>
        <end position="38"/>
    </location>
</feature>
<dbReference type="SUPFAM" id="SSF56214">
    <property type="entry name" value="4'-phosphopantetheinyl transferase"/>
    <property type="match status" value="2"/>
</dbReference>
<dbReference type="EMBL" id="CP068108">
    <property type="protein sequence ID" value="QQT99646.1"/>
    <property type="molecule type" value="Genomic_DNA"/>
</dbReference>
<organism evidence="4 5">
    <name type="scientific">Myroides odoratus</name>
    <name type="common">Flavobacterium odoratum</name>
    <dbReference type="NCBI Taxonomy" id="256"/>
    <lineage>
        <taxon>Bacteria</taxon>
        <taxon>Pseudomonadati</taxon>
        <taxon>Bacteroidota</taxon>
        <taxon>Flavobacteriia</taxon>
        <taxon>Flavobacteriales</taxon>
        <taxon>Flavobacteriaceae</taxon>
        <taxon>Myroides</taxon>
    </lineage>
</organism>
<feature type="domain" description="4'-phosphopantetheinyl transferase" evidence="3">
    <location>
        <begin position="137"/>
        <end position="222"/>
    </location>
</feature>
<dbReference type="Pfam" id="PF01648">
    <property type="entry name" value="ACPS"/>
    <property type="match status" value="1"/>
</dbReference>
<evidence type="ECO:0000256" key="2">
    <source>
        <dbReference type="SAM" id="Phobius"/>
    </source>
</evidence>
<protein>
    <submittedName>
        <fullName evidence="4">4'-phosphopantetheinyl transferase superfamily protein</fullName>
    </submittedName>
</protein>
<dbReference type="AlphaFoldDB" id="A0A9Q6Z5E2"/>
<dbReference type="GO" id="GO:0008897">
    <property type="term" value="F:holo-[acyl-carrier-protein] synthase activity"/>
    <property type="evidence" value="ECO:0007669"/>
    <property type="project" value="InterPro"/>
</dbReference>